<dbReference type="Proteomes" id="UP000324222">
    <property type="component" value="Unassembled WGS sequence"/>
</dbReference>
<reference evidence="1 2" key="1">
    <citation type="submission" date="2019-05" db="EMBL/GenBank/DDBJ databases">
        <title>Another draft genome of Portunus trituberculatus and its Hox gene families provides insights of decapod evolution.</title>
        <authorList>
            <person name="Jeong J.-H."/>
            <person name="Song I."/>
            <person name="Kim S."/>
            <person name="Choi T."/>
            <person name="Kim D."/>
            <person name="Ryu S."/>
            <person name="Kim W."/>
        </authorList>
    </citation>
    <scope>NUCLEOTIDE SEQUENCE [LARGE SCALE GENOMIC DNA]</scope>
    <source>
        <tissue evidence="1">Muscle</tissue>
    </source>
</reference>
<protein>
    <submittedName>
        <fullName evidence="1">Uncharacterized protein</fullName>
    </submittedName>
</protein>
<name>A0A5B7DLP8_PORTR</name>
<accession>A0A5B7DLP8</accession>
<organism evidence="1 2">
    <name type="scientific">Portunus trituberculatus</name>
    <name type="common">Swimming crab</name>
    <name type="synonym">Neptunus trituberculatus</name>
    <dbReference type="NCBI Taxonomy" id="210409"/>
    <lineage>
        <taxon>Eukaryota</taxon>
        <taxon>Metazoa</taxon>
        <taxon>Ecdysozoa</taxon>
        <taxon>Arthropoda</taxon>
        <taxon>Crustacea</taxon>
        <taxon>Multicrustacea</taxon>
        <taxon>Malacostraca</taxon>
        <taxon>Eumalacostraca</taxon>
        <taxon>Eucarida</taxon>
        <taxon>Decapoda</taxon>
        <taxon>Pleocyemata</taxon>
        <taxon>Brachyura</taxon>
        <taxon>Eubrachyura</taxon>
        <taxon>Portunoidea</taxon>
        <taxon>Portunidae</taxon>
        <taxon>Portuninae</taxon>
        <taxon>Portunus</taxon>
    </lineage>
</organism>
<evidence type="ECO:0000313" key="2">
    <source>
        <dbReference type="Proteomes" id="UP000324222"/>
    </source>
</evidence>
<keyword evidence="2" id="KW-1185">Reference proteome</keyword>
<comment type="caution">
    <text evidence="1">The sequence shown here is derived from an EMBL/GenBank/DDBJ whole genome shotgun (WGS) entry which is preliminary data.</text>
</comment>
<sequence length="70" mass="7404">MAGNEVLLTTHNTGTGDLGRLVKVVVPAPPTCPAQETHLTSSTPWAKAQCGPFLTHMPRESVSCTHIPVL</sequence>
<dbReference type="EMBL" id="VSRR010001037">
    <property type="protein sequence ID" value="MPC21964.1"/>
    <property type="molecule type" value="Genomic_DNA"/>
</dbReference>
<dbReference type="AlphaFoldDB" id="A0A5B7DLP8"/>
<proteinExistence type="predicted"/>
<evidence type="ECO:0000313" key="1">
    <source>
        <dbReference type="EMBL" id="MPC21964.1"/>
    </source>
</evidence>
<gene>
    <name evidence="1" type="ORF">E2C01_014968</name>
</gene>